<evidence type="ECO:0000313" key="2">
    <source>
        <dbReference type="EMBL" id="GEX40287.1"/>
    </source>
</evidence>
<accession>A0A699H3M5</accession>
<dbReference type="InterPro" id="IPR043128">
    <property type="entry name" value="Rev_trsase/Diguanyl_cyclase"/>
</dbReference>
<dbReference type="SUPFAM" id="SSF56672">
    <property type="entry name" value="DNA/RNA polymerases"/>
    <property type="match status" value="1"/>
</dbReference>
<proteinExistence type="predicted"/>
<gene>
    <name evidence="2" type="ORF">Tci_312262</name>
</gene>
<organism evidence="2">
    <name type="scientific">Tanacetum cinerariifolium</name>
    <name type="common">Dalmatian daisy</name>
    <name type="synonym">Chrysanthemum cinerariifolium</name>
    <dbReference type="NCBI Taxonomy" id="118510"/>
    <lineage>
        <taxon>Eukaryota</taxon>
        <taxon>Viridiplantae</taxon>
        <taxon>Streptophyta</taxon>
        <taxon>Embryophyta</taxon>
        <taxon>Tracheophyta</taxon>
        <taxon>Spermatophyta</taxon>
        <taxon>Magnoliopsida</taxon>
        <taxon>eudicotyledons</taxon>
        <taxon>Gunneridae</taxon>
        <taxon>Pentapetalae</taxon>
        <taxon>asterids</taxon>
        <taxon>campanulids</taxon>
        <taxon>Asterales</taxon>
        <taxon>Asteraceae</taxon>
        <taxon>Asteroideae</taxon>
        <taxon>Anthemideae</taxon>
        <taxon>Anthemidinae</taxon>
        <taxon>Tanacetum</taxon>
    </lineage>
</organism>
<dbReference type="SUPFAM" id="SSF53098">
    <property type="entry name" value="Ribonuclease H-like"/>
    <property type="match status" value="1"/>
</dbReference>
<name>A0A699H3M5_TANCI</name>
<sequence>MRALTSVSSSFDDTSSLSQSCDSVMRPLFLLENELGAQALELRRDSLSLTLLYLASKSLVFLISGPEELMLKELQHLKLNYFSLSNLGDFMFKSIEGLKGSGTEPNRLVLELLKKEKLYAKFSKCEFWLQEVQFRGHVINGDGIHVDPSNIEVFKNWKALRTSSEVRSFLGLSRYYHRFIEDFSKIAKPLTVLTQKTLPDGLEDFIVYCDAFGLGIGCVLMQRELFSYYDCESCYHPGKVNVVADALSRKERVKPKRVRDVKMTLSSSIKDRILVAQKEAPDDVRTLIIDEAHKSKYSVHPGADKMYYDLRDRHDVPISIISDHDSQFTSRFWQLMQEALGTRLDMSTAYHPQTDGQSERTIQTLEDMLKACAEVGEGQLIGPELVQETTKKISQIKDRIKAA</sequence>
<dbReference type="PANTHER" id="PTHR34072:SF52">
    <property type="entry name" value="RIBONUCLEASE H"/>
    <property type="match status" value="1"/>
</dbReference>
<dbReference type="GO" id="GO:0003676">
    <property type="term" value="F:nucleic acid binding"/>
    <property type="evidence" value="ECO:0007669"/>
    <property type="project" value="InterPro"/>
</dbReference>
<feature type="domain" description="Integrase catalytic" evidence="1">
    <location>
        <begin position="233"/>
        <end position="403"/>
    </location>
</feature>
<dbReference type="InterPro" id="IPR001584">
    <property type="entry name" value="Integrase_cat-core"/>
</dbReference>
<evidence type="ECO:0000259" key="1">
    <source>
        <dbReference type="PROSITE" id="PS50994"/>
    </source>
</evidence>
<comment type="caution">
    <text evidence="2">The sequence shown here is derived from an EMBL/GenBank/DDBJ whole genome shotgun (WGS) entry which is preliminary data.</text>
</comment>
<dbReference type="InterPro" id="IPR036397">
    <property type="entry name" value="RNaseH_sf"/>
</dbReference>
<dbReference type="AlphaFoldDB" id="A0A699H3M5"/>
<dbReference type="EMBL" id="BKCJ010106285">
    <property type="protein sequence ID" value="GEX40287.1"/>
    <property type="molecule type" value="Genomic_DNA"/>
</dbReference>
<reference evidence="2" key="1">
    <citation type="journal article" date="2019" name="Sci. Rep.">
        <title>Draft genome of Tanacetum cinerariifolium, the natural source of mosquito coil.</title>
        <authorList>
            <person name="Yamashiro T."/>
            <person name="Shiraishi A."/>
            <person name="Satake H."/>
            <person name="Nakayama K."/>
        </authorList>
    </citation>
    <scope>NUCLEOTIDE SEQUENCE</scope>
</reference>
<protein>
    <submittedName>
        <fullName evidence="2">Retrotransposon protein, putative, Ty3-gypsy subclass</fullName>
    </submittedName>
</protein>
<dbReference type="PANTHER" id="PTHR34072">
    <property type="entry name" value="ENZYMATIC POLYPROTEIN-RELATED"/>
    <property type="match status" value="1"/>
</dbReference>
<dbReference type="Gene3D" id="3.30.70.270">
    <property type="match status" value="2"/>
</dbReference>
<dbReference type="InterPro" id="IPR043502">
    <property type="entry name" value="DNA/RNA_pol_sf"/>
</dbReference>
<dbReference type="PROSITE" id="PS50994">
    <property type="entry name" value="INTEGRASE"/>
    <property type="match status" value="1"/>
</dbReference>
<dbReference type="Gene3D" id="3.30.420.10">
    <property type="entry name" value="Ribonuclease H-like superfamily/Ribonuclease H"/>
    <property type="match status" value="1"/>
</dbReference>
<dbReference type="InterPro" id="IPR012337">
    <property type="entry name" value="RNaseH-like_sf"/>
</dbReference>
<dbReference type="GO" id="GO:0015074">
    <property type="term" value="P:DNA integration"/>
    <property type="evidence" value="ECO:0007669"/>
    <property type="project" value="InterPro"/>
</dbReference>